<keyword evidence="4 15" id="KW-0645">Protease</keyword>
<keyword evidence="7" id="KW-0378">Hydrolase</keyword>
<dbReference type="EMBL" id="JBHSQV010000181">
    <property type="protein sequence ID" value="MFC5988470.1"/>
    <property type="molecule type" value="Genomic_DNA"/>
</dbReference>
<evidence type="ECO:0000256" key="10">
    <source>
        <dbReference type="ARBA" id="ARBA00023049"/>
    </source>
</evidence>
<keyword evidence="11 13" id="KW-0472">Membrane</keyword>
<comment type="subcellular location">
    <subcellularLocation>
        <location evidence="2">Membrane</location>
        <topology evidence="2">Multi-pass membrane protein</topology>
    </subcellularLocation>
</comment>
<dbReference type="PANTHER" id="PTHR39188:SF3">
    <property type="entry name" value="STAGE IV SPORULATION PROTEIN FB"/>
    <property type="match status" value="1"/>
</dbReference>
<keyword evidence="12" id="KW-0129">CBS domain</keyword>
<dbReference type="InterPro" id="IPR000644">
    <property type="entry name" value="CBS_dom"/>
</dbReference>
<protein>
    <submittedName>
        <fullName evidence="15">Site-2 protease family protein</fullName>
    </submittedName>
</protein>
<keyword evidence="6" id="KW-0479">Metal-binding</keyword>
<dbReference type="CDD" id="cd06161">
    <property type="entry name" value="S2P-M50_SpoIVFB"/>
    <property type="match status" value="1"/>
</dbReference>
<dbReference type="PANTHER" id="PTHR39188">
    <property type="entry name" value="MEMBRANE-ASSOCIATED ZINC METALLOPROTEASE M50B"/>
    <property type="match status" value="1"/>
</dbReference>
<dbReference type="RefSeq" id="WP_379895941.1">
    <property type="nucleotide sequence ID" value="NZ_CBCSCT010000014.1"/>
</dbReference>
<feature type="transmembrane region" description="Helical" evidence="13">
    <location>
        <begin position="178"/>
        <end position="199"/>
    </location>
</feature>
<dbReference type="GO" id="GO:0006508">
    <property type="term" value="P:proteolysis"/>
    <property type="evidence" value="ECO:0007669"/>
    <property type="project" value="UniProtKB-KW"/>
</dbReference>
<evidence type="ECO:0000256" key="6">
    <source>
        <dbReference type="ARBA" id="ARBA00022723"/>
    </source>
</evidence>
<comment type="caution">
    <text evidence="15">The sequence shown here is derived from an EMBL/GenBank/DDBJ whole genome shotgun (WGS) entry which is preliminary data.</text>
</comment>
<dbReference type="InterPro" id="IPR008915">
    <property type="entry name" value="Peptidase_M50"/>
</dbReference>
<feature type="domain" description="CBS" evidence="14">
    <location>
        <begin position="221"/>
        <end position="281"/>
    </location>
</feature>
<reference evidence="16" key="1">
    <citation type="journal article" date="2019" name="Int. J. Syst. Evol. Microbiol.">
        <title>The Global Catalogue of Microorganisms (GCM) 10K type strain sequencing project: providing services to taxonomists for standard genome sequencing and annotation.</title>
        <authorList>
            <consortium name="The Broad Institute Genomics Platform"/>
            <consortium name="The Broad Institute Genome Sequencing Center for Infectious Disease"/>
            <person name="Wu L."/>
            <person name="Ma J."/>
        </authorList>
    </citation>
    <scope>NUCLEOTIDE SEQUENCE [LARGE SCALE GENOMIC DNA]</scope>
    <source>
        <strain evidence="16">CCM 8749</strain>
    </source>
</reference>
<evidence type="ECO:0000313" key="15">
    <source>
        <dbReference type="EMBL" id="MFC5988470.1"/>
    </source>
</evidence>
<evidence type="ECO:0000256" key="4">
    <source>
        <dbReference type="ARBA" id="ARBA00022670"/>
    </source>
</evidence>
<evidence type="ECO:0000256" key="2">
    <source>
        <dbReference type="ARBA" id="ARBA00004141"/>
    </source>
</evidence>
<dbReference type="InterPro" id="IPR046342">
    <property type="entry name" value="CBS_dom_sf"/>
</dbReference>
<comment type="cofactor">
    <cofactor evidence="1">
        <name>Zn(2+)</name>
        <dbReference type="ChEBI" id="CHEBI:29105"/>
    </cofactor>
</comment>
<evidence type="ECO:0000256" key="9">
    <source>
        <dbReference type="ARBA" id="ARBA00022989"/>
    </source>
</evidence>
<evidence type="ECO:0000256" key="1">
    <source>
        <dbReference type="ARBA" id="ARBA00001947"/>
    </source>
</evidence>
<dbReference type="PROSITE" id="PS51371">
    <property type="entry name" value="CBS"/>
    <property type="match status" value="1"/>
</dbReference>
<dbReference type="GO" id="GO:0008233">
    <property type="term" value="F:peptidase activity"/>
    <property type="evidence" value="ECO:0007669"/>
    <property type="project" value="UniProtKB-KW"/>
</dbReference>
<comment type="similarity">
    <text evidence="3">Belongs to the peptidase M50B family.</text>
</comment>
<dbReference type="SUPFAM" id="SSF54631">
    <property type="entry name" value="CBS-domain pair"/>
    <property type="match status" value="1"/>
</dbReference>
<organism evidence="15 16">
    <name type="scientific">Marinicrinis lubricantis</name>
    <dbReference type="NCBI Taxonomy" id="2086470"/>
    <lineage>
        <taxon>Bacteria</taxon>
        <taxon>Bacillati</taxon>
        <taxon>Bacillota</taxon>
        <taxon>Bacilli</taxon>
        <taxon>Bacillales</taxon>
        <taxon>Paenibacillaceae</taxon>
    </lineage>
</organism>
<evidence type="ECO:0000256" key="3">
    <source>
        <dbReference type="ARBA" id="ARBA00007931"/>
    </source>
</evidence>
<keyword evidence="16" id="KW-1185">Reference proteome</keyword>
<keyword evidence="10" id="KW-0482">Metalloprotease</keyword>
<evidence type="ECO:0000256" key="11">
    <source>
        <dbReference type="ARBA" id="ARBA00023136"/>
    </source>
</evidence>
<gene>
    <name evidence="15" type="ORF">ACFPXP_18865</name>
</gene>
<sequence length="292" mass="32868">MTKWLGVKLTIHPLFSMVMLGSVLTGAFAEILTLFIIVLVHELGHVAAIKWFGWRLREIQILPFGGVAVVDEVVPPAWQEAVVAAAGPFQNLWMAVVALLFHSLGLWGEEWTSYFIQANLMIALFNLLPIQPLDGGKLLHVFLCLWLPYHKALFSTTLASLTMSVMLLGFSILTLTAFGLQLNLLVIACFLIYSNAYTLKHFHFRFVSFLIDRDARTSSRMSKGVHAKAIFVSPQLPLSEVVKLFMRDRYHLIYVMNEQGKIQAILPEQKVVRAFFTSVNSAFNGPRITIFS</sequence>
<name>A0ABW1ITL6_9BACL</name>
<dbReference type="Pfam" id="PF02163">
    <property type="entry name" value="Peptidase_M50"/>
    <property type="match status" value="1"/>
</dbReference>
<evidence type="ECO:0000256" key="7">
    <source>
        <dbReference type="ARBA" id="ARBA00022801"/>
    </source>
</evidence>
<evidence type="ECO:0000313" key="16">
    <source>
        <dbReference type="Proteomes" id="UP001596250"/>
    </source>
</evidence>
<feature type="transmembrane region" description="Helical" evidence="13">
    <location>
        <begin position="152"/>
        <end position="172"/>
    </location>
</feature>
<feature type="transmembrane region" description="Helical" evidence="13">
    <location>
        <begin position="92"/>
        <end position="108"/>
    </location>
</feature>
<evidence type="ECO:0000256" key="12">
    <source>
        <dbReference type="PROSITE-ProRule" id="PRU00703"/>
    </source>
</evidence>
<dbReference type="Proteomes" id="UP001596250">
    <property type="component" value="Unassembled WGS sequence"/>
</dbReference>
<feature type="transmembrane region" description="Helical" evidence="13">
    <location>
        <begin position="14"/>
        <end position="40"/>
    </location>
</feature>
<evidence type="ECO:0000256" key="5">
    <source>
        <dbReference type="ARBA" id="ARBA00022692"/>
    </source>
</evidence>
<proteinExistence type="inferred from homology"/>
<keyword evidence="8" id="KW-0862">Zinc</keyword>
<feature type="transmembrane region" description="Helical" evidence="13">
    <location>
        <begin position="114"/>
        <end position="131"/>
    </location>
</feature>
<keyword evidence="9 13" id="KW-1133">Transmembrane helix</keyword>
<evidence type="ECO:0000256" key="8">
    <source>
        <dbReference type="ARBA" id="ARBA00022833"/>
    </source>
</evidence>
<keyword evidence="5 13" id="KW-0812">Transmembrane</keyword>
<evidence type="ECO:0000259" key="14">
    <source>
        <dbReference type="PROSITE" id="PS51371"/>
    </source>
</evidence>
<accession>A0ABW1ITL6</accession>
<evidence type="ECO:0000256" key="13">
    <source>
        <dbReference type="SAM" id="Phobius"/>
    </source>
</evidence>